<evidence type="ECO:0000256" key="7">
    <source>
        <dbReference type="SAM" id="Phobius"/>
    </source>
</evidence>
<dbReference type="EMBL" id="CP034539">
    <property type="protein sequence ID" value="AZQ40093.1"/>
    <property type="molecule type" value="Genomic_DNA"/>
</dbReference>
<evidence type="ECO:0000256" key="1">
    <source>
        <dbReference type="ARBA" id="ARBA00004651"/>
    </source>
</evidence>
<feature type="transmembrane region" description="Helical" evidence="7">
    <location>
        <begin position="174"/>
        <end position="193"/>
    </location>
</feature>
<keyword evidence="5 7" id="KW-1133">Transmembrane helix</keyword>
<evidence type="ECO:0000256" key="3">
    <source>
        <dbReference type="ARBA" id="ARBA00022475"/>
    </source>
</evidence>
<dbReference type="OrthoDB" id="4109786at2"/>
<evidence type="ECO:0000256" key="4">
    <source>
        <dbReference type="ARBA" id="ARBA00022692"/>
    </source>
</evidence>
<feature type="transmembrane region" description="Helical" evidence="7">
    <location>
        <begin position="229"/>
        <end position="250"/>
    </location>
</feature>
<dbReference type="KEGG" id="scya:EJ357_00380"/>
<dbReference type="PANTHER" id="PTHR23517:SF2">
    <property type="entry name" value="MULTIDRUG RESISTANCE PROTEIN MDTH"/>
    <property type="match status" value="1"/>
</dbReference>
<keyword evidence="6 7" id="KW-0472">Membrane</keyword>
<keyword evidence="2" id="KW-0813">Transport</keyword>
<reference evidence="8 10" key="1">
    <citation type="journal article" date="2019" name="Int. J. Syst. Evol. Microbiol.">
        <title>Streptomyces cyaneochromogenes sp. nov., a blue pigment-producing actinomycete from manganese-contaminated soil.</title>
        <authorList>
            <person name="Tang X."/>
            <person name="Zhao J."/>
            <person name="Li K."/>
            <person name="Chen Z."/>
            <person name="Sun Y."/>
            <person name="Gao J."/>
        </authorList>
    </citation>
    <scope>NUCLEOTIDE SEQUENCE [LARGE SCALE GENOMIC DNA]</scope>
    <source>
        <strain evidence="8 10">MK-45</strain>
    </source>
</reference>
<dbReference type="InterPro" id="IPR050171">
    <property type="entry name" value="MFS_Transporters"/>
</dbReference>
<dbReference type="PANTHER" id="PTHR23517">
    <property type="entry name" value="RESISTANCE PROTEIN MDTM, PUTATIVE-RELATED-RELATED"/>
    <property type="match status" value="1"/>
</dbReference>
<keyword evidence="10" id="KW-1185">Reference proteome</keyword>
<sequence>MNAALWRDRLGFPDTARRKRLVVTAAVDSLGTGLFLPLSVLYFVNVAGMDVAEVGLALSIGAGIALLGGPHTGTLIDRIGPGQMAALSCLLRTAAFLAYLGVDQFWQIIAISAVVLWGDNAFWPANSAMIIALCGREQRARWYALGRTVRSVGTGLGAALSGVIVATGSEGTRIVVLLNALSFAVVAVLLYTWREARVTTTTSGQETEDGEDSAEKRAGLRNVLADRPFLLVVASNALLAVCAMSLIVLLPLSANSLAPDAVWLPGLLFAVNGGLLMLAQGPAVRRIEASSPSRMLQASIALYAAGFATFMITPDIGGLIPILAMTAAVTLYTAGELIHPPTSVILVTDMARADLLGRYLSVNQLSWSVSHVITPAALAGLFAWNARLPWLVLLATCAATSGLLVLATRNLQPKEAVSA</sequence>
<gene>
    <name evidence="8" type="ORF">EJ357_00380</name>
    <name evidence="9" type="ORF">EJ357_47550</name>
</gene>
<evidence type="ECO:0000256" key="5">
    <source>
        <dbReference type="ARBA" id="ARBA00022989"/>
    </source>
</evidence>
<dbReference type="GO" id="GO:0005886">
    <property type="term" value="C:plasma membrane"/>
    <property type="evidence" value="ECO:0007669"/>
    <property type="project" value="UniProtKB-SubCell"/>
</dbReference>
<dbReference type="Pfam" id="PF07690">
    <property type="entry name" value="MFS_1"/>
    <property type="match status" value="1"/>
</dbReference>
<dbReference type="GO" id="GO:0022857">
    <property type="term" value="F:transmembrane transporter activity"/>
    <property type="evidence" value="ECO:0007669"/>
    <property type="project" value="InterPro"/>
</dbReference>
<accession>A0A3Q9EN86</accession>
<dbReference type="Proteomes" id="UP000280298">
    <property type="component" value="Chromosome"/>
</dbReference>
<evidence type="ECO:0000313" key="8">
    <source>
        <dbReference type="EMBL" id="AZQ32130.1"/>
    </source>
</evidence>
<evidence type="ECO:0000256" key="6">
    <source>
        <dbReference type="ARBA" id="ARBA00023136"/>
    </source>
</evidence>
<feature type="transmembrane region" description="Helical" evidence="7">
    <location>
        <begin position="390"/>
        <end position="408"/>
    </location>
</feature>
<evidence type="ECO:0000256" key="2">
    <source>
        <dbReference type="ARBA" id="ARBA00022448"/>
    </source>
</evidence>
<feature type="transmembrane region" description="Helical" evidence="7">
    <location>
        <begin position="56"/>
        <end position="76"/>
    </location>
</feature>
<dbReference type="AlphaFoldDB" id="A0A3Q9EN86"/>
<protein>
    <submittedName>
        <fullName evidence="8">MFS transporter</fullName>
    </submittedName>
</protein>
<organism evidence="8 10">
    <name type="scientific">Streptomyces cyaneochromogenes</name>
    <dbReference type="NCBI Taxonomy" id="2496836"/>
    <lineage>
        <taxon>Bacteria</taxon>
        <taxon>Bacillati</taxon>
        <taxon>Actinomycetota</taxon>
        <taxon>Actinomycetes</taxon>
        <taxon>Kitasatosporales</taxon>
        <taxon>Streptomycetaceae</taxon>
        <taxon>Streptomyces</taxon>
    </lineage>
</organism>
<comment type="subcellular location">
    <subcellularLocation>
        <location evidence="1">Cell membrane</location>
        <topology evidence="1">Multi-pass membrane protein</topology>
    </subcellularLocation>
</comment>
<keyword evidence="3" id="KW-1003">Cell membrane</keyword>
<dbReference type="RefSeq" id="WP_126387511.1">
    <property type="nucleotide sequence ID" value="NZ_CP034539.1"/>
</dbReference>
<evidence type="ECO:0000313" key="10">
    <source>
        <dbReference type="Proteomes" id="UP000280298"/>
    </source>
</evidence>
<feature type="transmembrane region" description="Helical" evidence="7">
    <location>
        <begin position="295"/>
        <end position="313"/>
    </location>
</feature>
<evidence type="ECO:0000313" key="9">
    <source>
        <dbReference type="EMBL" id="AZQ40093.1"/>
    </source>
</evidence>
<dbReference type="Gene3D" id="1.20.1250.20">
    <property type="entry name" value="MFS general substrate transporter like domains"/>
    <property type="match status" value="1"/>
</dbReference>
<dbReference type="SUPFAM" id="SSF103473">
    <property type="entry name" value="MFS general substrate transporter"/>
    <property type="match status" value="1"/>
</dbReference>
<dbReference type="InterPro" id="IPR011701">
    <property type="entry name" value="MFS"/>
</dbReference>
<name>A0A3Q9EN86_9ACTN</name>
<feature type="transmembrane region" description="Helical" evidence="7">
    <location>
        <begin position="21"/>
        <end position="44"/>
    </location>
</feature>
<feature type="transmembrane region" description="Helical" evidence="7">
    <location>
        <begin position="262"/>
        <end position="283"/>
    </location>
</feature>
<proteinExistence type="predicted"/>
<dbReference type="KEGG" id="scya:EJ357_47550"/>
<dbReference type="EMBL" id="CP034539">
    <property type="protein sequence ID" value="AZQ32130.1"/>
    <property type="molecule type" value="Genomic_DNA"/>
</dbReference>
<keyword evidence="4 7" id="KW-0812">Transmembrane</keyword>
<dbReference type="InterPro" id="IPR036259">
    <property type="entry name" value="MFS_trans_sf"/>
</dbReference>